<dbReference type="KEGG" id="chya:V22_01970"/>
<dbReference type="AlphaFoldDB" id="A0A517T3Q9"/>
<keyword evidence="1" id="KW-0812">Transmembrane</keyword>
<proteinExistence type="predicted"/>
<keyword evidence="3" id="KW-1185">Reference proteome</keyword>
<sequence>MVKDVLGWLDYSICAEVALGLFIAAFIGIGIYTFFRSDDELNQQAAIPLSDEPITPRGGHKS</sequence>
<name>A0A517T3Q9_9PLAN</name>
<evidence type="ECO:0000313" key="3">
    <source>
        <dbReference type="Proteomes" id="UP000319976"/>
    </source>
</evidence>
<gene>
    <name evidence="2" type="ORF">V22_01970</name>
</gene>
<organism evidence="2 3">
    <name type="scientific">Calycomorphotria hydatis</name>
    <dbReference type="NCBI Taxonomy" id="2528027"/>
    <lineage>
        <taxon>Bacteria</taxon>
        <taxon>Pseudomonadati</taxon>
        <taxon>Planctomycetota</taxon>
        <taxon>Planctomycetia</taxon>
        <taxon>Planctomycetales</taxon>
        <taxon>Planctomycetaceae</taxon>
        <taxon>Calycomorphotria</taxon>
    </lineage>
</organism>
<evidence type="ECO:0000256" key="1">
    <source>
        <dbReference type="SAM" id="Phobius"/>
    </source>
</evidence>
<reference evidence="2 3" key="1">
    <citation type="submission" date="2019-02" db="EMBL/GenBank/DDBJ databases">
        <title>Deep-cultivation of Planctomycetes and their phenomic and genomic characterization uncovers novel biology.</title>
        <authorList>
            <person name="Wiegand S."/>
            <person name="Jogler M."/>
            <person name="Boedeker C."/>
            <person name="Pinto D."/>
            <person name="Vollmers J."/>
            <person name="Rivas-Marin E."/>
            <person name="Kohn T."/>
            <person name="Peeters S.H."/>
            <person name="Heuer A."/>
            <person name="Rast P."/>
            <person name="Oberbeckmann S."/>
            <person name="Bunk B."/>
            <person name="Jeske O."/>
            <person name="Meyerdierks A."/>
            <person name="Storesund J.E."/>
            <person name="Kallscheuer N."/>
            <person name="Luecker S."/>
            <person name="Lage O.M."/>
            <person name="Pohl T."/>
            <person name="Merkel B.J."/>
            <person name="Hornburger P."/>
            <person name="Mueller R.-W."/>
            <person name="Bruemmer F."/>
            <person name="Labrenz M."/>
            <person name="Spormann A.M."/>
            <person name="Op den Camp H."/>
            <person name="Overmann J."/>
            <person name="Amann R."/>
            <person name="Jetten M.S.M."/>
            <person name="Mascher T."/>
            <person name="Medema M.H."/>
            <person name="Devos D.P."/>
            <person name="Kaster A.-K."/>
            <person name="Ovreas L."/>
            <person name="Rohde M."/>
            <person name="Galperin M.Y."/>
            <person name="Jogler C."/>
        </authorList>
    </citation>
    <scope>NUCLEOTIDE SEQUENCE [LARGE SCALE GENOMIC DNA]</scope>
    <source>
        <strain evidence="2 3">V22</strain>
    </source>
</reference>
<evidence type="ECO:0008006" key="4">
    <source>
        <dbReference type="Google" id="ProtNLM"/>
    </source>
</evidence>
<keyword evidence="1" id="KW-1133">Transmembrane helix</keyword>
<keyword evidence="1" id="KW-0472">Membrane</keyword>
<dbReference type="RefSeq" id="WP_145258964.1">
    <property type="nucleotide sequence ID" value="NZ_CP036316.1"/>
</dbReference>
<dbReference type="Proteomes" id="UP000319976">
    <property type="component" value="Chromosome"/>
</dbReference>
<feature type="transmembrane region" description="Helical" evidence="1">
    <location>
        <begin position="17"/>
        <end position="35"/>
    </location>
</feature>
<dbReference type="EMBL" id="CP036316">
    <property type="protein sequence ID" value="QDT62999.1"/>
    <property type="molecule type" value="Genomic_DNA"/>
</dbReference>
<evidence type="ECO:0000313" key="2">
    <source>
        <dbReference type="EMBL" id="QDT62999.1"/>
    </source>
</evidence>
<accession>A0A517T3Q9</accession>
<protein>
    <recommendedName>
        <fullName evidence="4">Cbb3-type cytochrome oxidase component FixQ</fullName>
    </recommendedName>
</protein>